<evidence type="ECO:0000256" key="1">
    <source>
        <dbReference type="SAM" id="MobiDB-lite"/>
    </source>
</evidence>
<evidence type="ECO:0000313" key="2">
    <source>
        <dbReference type="EMBL" id="CAF1565530.1"/>
    </source>
</evidence>
<feature type="region of interest" description="Disordered" evidence="1">
    <location>
        <begin position="1"/>
        <end position="42"/>
    </location>
</feature>
<feature type="non-terminal residue" evidence="2">
    <location>
        <position position="1"/>
    </location>
</feature>
<protein>
    <submittedName>
        <fullName evidence="2">Uncharacterized protein</fullName>
    </submittedName>
</protein>
<gene>
    <name evidence="2" type="ORF">JYZ213_LOCUS47110</name>
</gene>
<accession>A0A815Y4M3</accession>
<proteinExistence type="predicted"/>
<feature type="non-terminal residue" evidence="2">
    <location>
        <position position="118"/>
    </location>
</feature>
<evidence type="ECO:0000313" key="3">
    <source>
        <dbReference type="Proteomes" id="UP000663845"/>
    </source>
</evidence>
<dbReference type="EMBL" id="CAJNOG010007517">
    <property type="protein sequence ID" value="CAF1565530.1"/>
    <property type="molecule type" value="Genomic_DNA"/>
</dbReference>
<dbReference type="AlphaFoldDB" id="A0A815Y4M3"/>
<comment type="caution">
    <text evidence="2">The sequence shown here is derived from an EMBL/GenBank/DDBJ whole genome shotgun (WGS) entry which is preliminary data.</text>
</comment>
<name>A0A815Y4M3_9BILA</name>
<reference evidence="2" key="1">
    <citation type="submission" date="2021-02" db="EMBL/GenBank/DDBJ databases">
        <authorList>
            <person name="Nowell W R."/>
        </authorList>
    </citation>
    <scope>NUCLEOTIDE SEQUENCE</scope>
</reference>
<sequence length="118" mass="13452">QISNLEPRISNNSSILPPIESTSNRQDQETSMTPAVSQTTRYSISTQTDDDYYPTHHHCNDVSVCPCVQIYTRSEQLFMASMAIFFRNSIHVTPPESSLRTFSNTIKKNTKRQSLSHQ</sequence>
<dbReference type="Proteomes" id="UP000663845">
    <property type="component" value="Unassembled WGS sequence"/>
</dbReference>
<feature type="region of interest" description="Disordered" evidence="1">
    <location>
        <begin position="95"/>
        <end position="118"/>
    </location>
</feature>
<organism evidence="2 3">
    <name type="scientific">Adineta steineri</name>
    <dbReference type="NCBI Taxonomy" id="433720"/>
    <lineage>
        <taxon>Eukaryota</taxon>
        <taxon>Metazoa</taxon>
        <taxon>Spiralia</taxon>
        <taxon>Gnathifera</taxon>
        <taxon>Rotifera</taxon>
        <taxon>Eurotatoria</taxon>
        <taxon>Bdelloidea</taxon>
        <taxon>Adinetida</taxon>
        <taxon>Adinetidae</taxon>
        <taxon>Adineta</taxon>
    </lineage>
</organism>